<evidence type="ECO:0000256" key="4">
    <source>
        <dbReference type="ARBA" id="ARBA00023002"/>
    </source>
</evidence>
<gene>
    <name evidence="8" type="ORF">IM697_36280</name>
</gene>
<dbReference type="EMBL" id="CP063373">
    <property type="protein sequence ID" value="QOV35468.1"/>
    <property type="molecule type" value="Genomic_DNA"/>
</dbReference>
<reference evidence="8 9" key="1">
    <citation type="submission" date="2020-10" db="EMBL/GenBank/DDBJ databases">
        <title>Streptomyces ferrugineus complate genome analysis.</title>
        <authorList>
            <person name="Anwar N."/>
        </authorList>
    </citation>
    <scope>NUCLEOTIDE SEQUENCE [LARGE SCALE GENOMIC DNA]</scope>
    <source>
        <strain evidence="8 9">CCTCC AA2014009</strain>
    </source>
</reference>
<dbReference type="KEGG" id="sfeu:IM697_36280"/>
<organism evidence="8 9">
    <name type="scientific">Streptomyces ferrugineus</name>
    <dbReference type="NCBI Taxonomy" id="1413221"/>
    <lineage>
        <taxon>Bacteria</taxon>
        <taxon>Bacillati</taxon>
        <taxon>Actinomycetota</taxon>
        <taxon>Actinomycetes</taxon>
        <taxon>Kitasatosporales</taxon>
        <taxon>Streptomycetaceae</taxon>
        <taxon>Streptomyces</taxon>
    </lineage>
</organism>
<dbReference type="Proteomes" id="UP000594205">
    <property type="component" value="Chromosome"/>
</dbReference>
<dbReference type="SUPFAM" id="SSF48264">
    <property type="entry name" value="Cytochrome P450"/>
    <property type="match status" value="1"/>
</dbReference>
<dbReference type="InterPro" id="IPR001128">
    <property type="entry name" value="Cyt_P450"/>
</dbReference>
<keyword evidence="6 7" id="KW-0503">Monooxygenase</keyword>
<name>A0A7M2SJ11_9ACTN</name>
<evidence type="ECO:0000313" key="9">
    <source>
        <dbReference type="Proteomes" id="UP000594205"/>
    </source>
</evidence>
<dbReference type="GO" id="GO:0016705">
    <property type="term" value="F:oxidoreductase activity, acting on paired donors, with incorporation or reduction of molecular oxygen"/>
    <property type="evidence" value="ECO:0007669"/>
    <property type="project" value="InterPro"/>
</dbReference>
<dbReference type="PANTHER" id="PTHR46696">
    <property type="entry name" value="P450, PUTATIVE (EUROFUNG)-RELATED"/>
    <property type="match status" value="1"/>
</dbReference>
<evidence type="ECO:0000313" key="8">
    <source>
        <dbReference type="EMBL" id="QOV35468.1"/>
    </source>
</evidence>
<dbReference type="CDD" id="cd11029">
    <property type="entry name" value="CYP107-like"/>
    <property type="match status" value="1"/>
</dbReference>
<dbReference type="InterPro" id="IPR036396">
    <property type="entry name" value="Cyt_P450_sf"/>
</dbReference>
<evidence type="ECO:0000256" key="1">
    <source>
        <dbReference type="ARBA" id="ARBA00010617"/>
    </source>
</evidence>
<dbReference type="FunFam" id="1.10.630.10:FF:000018">
    <property type="entry name" value="Cytochrome P450 monooxygenase"/>
    <property type="match status" value="1"/>
</dbReference>
<dbReference type="GO" id="GO:0005506">
    <property type="term" value="F:iron ion binding"/>
    <property type="evidence" value="ECO:0007669"/>
    <property type="project" value="InterPro"/>
</dbReference>
<dbReference type="PRINTS" id="PR00359">
    <property type="entry name" value="BP450"/>
</dbReference>
<dbReference type="PROSITE" id="PS00086">
    <property type="entry name" value="CYTOCHROME_P450"/>
    <property type="match status" value="1"/>
</dbReference>
<keyword evidence="4 7" id="KW-0560">Oxidoreductase</keyword>
<dbReference type="Pfam" id="PF00067">
    <property type="entry name" value="p450"/>
    <property type="match status" value="2"/>
</dbReference>
<evidence type="ECO:0000256" key="3">
    <source>
        <dbReference type="ARBA" id="ARBA00022723"/>
    </source>
</evidence>
<evidence type="ECO:0000256" key="7">
    <source>
        <dbReference type="RuleBase" id="RU000461"/>
    </source>
</evidence>
<evidence type="ECO:0000256" key="2">
    <source>
        <dbReference type="ARBA" id="ARBA00022617"/>
    </source>
</evidence>
<dbReference type="PRINTS" id="PR00385">
    <property type="entry name" value="P450"/>
</dbReference>
<dbReference type="PANTHER" id="PTHR46696:SF1">
    <property type="entry name" value="CYTOCHROME P450 YJIB-RELATED"/>
    <property type="match status" value="1"/>
</dbReference>
<evidence type="ECO:0000256" key="5">
    <source>
        <dbReference type="ARBA" id="ARBA00023004"/>
    </source>
</evidence>
<comment type="similarity">
    <text evidence="1 7">Belongs to the cytochrome P450 family.</text>
</comment>
<accession>A0A7M2SJ11</accession>
<dbReference type="RefSeq" id="WP_194040463.1">
    <property type="nucleotide sequence ID" value="NZ_CP063373.1"/>
</dbReference>
<dbReference type="AlphaFoldDB" id="A0A7M2SJ11"/>
<dbReference type="GO" id="GO:0020037">
    <property type="term" value="F:heme binding"/>
    <property type="evidence" value="ECO:0007669"/>
    <property type="project" value="InterPro"/>
</dbReference>
<keyword evidence="3 7" id="KW-0479">Metal-binding</keyword>
<keyword evidence="5 7" id="KW-0408">Iron</keyword>
<proteinExistence type="inferred from homology"/>
<keyword evidence="9" id="KW-1185">Reference proteome</keyword>
<protein>
    <submittedName>
        <fullName evidence="8">Cytochrome P450</fullName>
    </submittedName>
</protein>
<dbReference type="InterPro" id="IPR017972">
    <property type="entry name" value="Cyt_P450_CS"/>
</dbReference>
<sequence length="425" mass="46761">MTQAFTSEESSESEAMSSEAAAAAASSCSREFRANPHPVYAALREQAPVCPLSPPHGVETYLITRYDDARAALADPRLSKDMYGAIDAYHRIFGDSSIALDDNMLFSDPPKHTRLRRIVGSTFTPKRVESLRTRVQQITDELLDACPTSGPVNLLPEFCFPLPLHVICELLGVPENERKQAQEWSATVAQTGFGPEARKALEIAEGNLRDYLVDLCARKRSAPESDLLSALVTAQDQEGALTDHELVSTAWVLLFAGHKSTAYQIGNAVYHLLSRPDQKDLALRDANAMNMAIEEIFRFETSVENSTFRHAKEDVVIRDTLIPKGALVQISITGANRDPEMFTAPGELDVQRPGVQATHLAFGYGPHYCIGAPLARLEMQIALGTLFRRHPRMTLAVAPEDARWLTVPFPAFRGLAELPVVLDPS</sequence>
<keyword evidence="2 7" id="KW-0349">Heme</keyword>
<dbReference type="Gene3D" id="1.10.630.10">
    <property type="entry name" value="Cytochrome P450"/>
    <property type="match status" value="1"/>
</dbReference>
<dbReference type="GO" id="GO:0004497">
    <property type="term" value="F:monooxygenase activity"/>
    <property type="evidence" value="ECO:0007669"/>
    <property type="project" value="UniProtKB-KW"/>
</dbReference>
<dbReference type="InterPro" id="IPR002397">
    <property type="entry name" value="Cyt_P450_B"/>
</dbReference>
<evidence type="ECO:0000256" key="6">
    <source>
        <dbReference type="ARBA" id="ARBA00023033"/>
    </source>
</evidence>